<dbReference type="OMA" id="RKPGCET"/>
<dbReference type="EMBL" id="ABEU02000018">
    <property type="protein sequence ID" value="PNR34704.1"/>
    <property type="molecule type" value="Genomic_DNA"/>
</dbReference>
<dbReference type="PANTHER" id="PTHR36750:SF1">
    <property type="entry name" value="SEC-C MOTIF PROTEIN"/>
    <property type="match status" value="1"/>
</dbReference>
<name>A0A2K1IZJ3_PHYPA</name>
<dbReference type="GO" id="GO:0006614">
    <property type="term" value="P:SRP-dependent cotranslational protein targeting to membrane"/>
    <property type="evidence" value="ECO:0007669"/>
    <property type="project" value="InterPro"/>
</dbReference>
<dbReference type="FunCoup" id="A0A2K1IZJ3">
    <property type="interactions" value="749"/>
</dbReference>
<dbReference type="PaxDb" id="3218-PP1S17_381V6.1"/>
<proteinExistence type="predicted"/>
<dbReference type="SUPFAM" id="SSF103642">
    <property type="entry name" value="Sec-C motif"/>
    <property type="match status" value="1"/>
</dbReference>
<evidence type="ECO:0000313" key="3">
    <source>
        <dbReference type="Proteomes" id="UP000006727"/>
    </source>
</evidence>
<dbReference type="OrthoDB" id="432970at2759"/>
<keyword evidence="3" id="KW-1185">Reference proteome</keyword>
<organism evidence="1">
    <name type="scientific">Physcomitrium patens</name>
    <name type="common">Spreading-leaved earth moss</name>
    <name type="synonym">Physcomitrella patens</name>
    <dbReference type="NCBI Taxonomy" id="3218"/>
    <lineage>
        <taxon>Eukaryota</taxon>
        <taxon>Viridiplantae</taxon>
        <taxon>Streptophyta</taxon>
        <taxon>Embryophyta</taxon>
        <taxon>Bryophyta</taxon>
        <taxon>Bryophytina</taxon>
        <taxon>Bryopsida</taxon>
        <taxon>Funariidae</taxon>
        <taxon>Funariales</taxon>
        <taxon>Funariaceae</taxon>
        <taxon>Physcomitrium</taxon>
    </lineage>
</organism>
<sequence>MGTFVRQRLISRLSRGDPCRRLCPGVLGFSPQGHGSVSTAAGYATSSESGQSEGSASWFQKLKGVFKGIPSSESRPQGPEPKVADPKAILPGDFTMENFADELGKARRFGSMTQFGRGLPRGGEMSAVKSLQRQEEILRALHKRDPVRVGAQQKADVAAECGCTVFDVENVISKYEWAKEANRRVKKLEAEGKPLPKTLNEVEALMGGSWSAAASVNLAKTGNISRNAACPCGSKKKYKRCCGKNAVES</sequence>
<dbReference type="Gramene" id="Pp3c18_1310V3.2">
    <property type="protein sequence ID" value="Pp3c18_1310V3.2"/>
    <property type="gene ID" value="Pp3c18_1310"/>
</dbReference>
<dbReference type="STRING" id="3218.A0A2K1IZJ3"/>
<dbReference type="Pfam" id="PF02810">
    <property type="entry name" value="SEC-C"/>
    <property type="match status" value="1"/>
</dbReference>
<dbReference type="InterPro" id="IPR036891">
    <property type="entry name" value="Signal_recog_part_SRP54_M_sf"/>
</dbReference>
<reference evidence="2" key="3">
    <citation type="submission" date="2020-12" db="UniProtKB">
        <authorList>
            <consortium name="EnsemblPlants"/>
        </authorList>
    </citation>
    <scope>IDENTIFICATION</scope>
</reference>
<dbReference type="Gene3D" id="3.10.450.50">
    <property type="match status" value="1"/>
</dbReference>
<protein>
    <submittedName>
        <fullName evidence="1 2">Uncharacterized protein</fullName>
    </submittedName>
</protein>
<dbReference type="InterPro" id="IPR004027">
    <property type="entry name" value="SEC_C_motif"/>
</dbReference>
<dbReference type="Gramene" id="Pp3c18_1310V3.1">
    <property type="protein sequence ID" value="Pp3c18_1310V3.1"/>
    <property type="gene ID" value="Pp3c18_1310"/>
</dbReference>
<dbReference type="GeneID" id="112295051"/>
<gene>
    <name evidence="2" type="primary">LOC112295051</name>
    <name evidence="1" type="ORF">PHYPA_022602</name>
</gene>
<dbReference type="KEGG" id="ppp:112295051"/>
<dbReference type="Proteomes" id="UP000006727">
    <property type="component" value="Chromosome 18"/>
</dbReference>
<dbReference type="PANTHER" id="PTHR36750">
    <property type="entry name" value="SEC-C MOTIF PROTEIN"/>
    <property type="match status" value="1"/>
</dbReference>
<dbReference type="SUPFAM" id="SSF47446">
    <property type="entry name" value="Signal peptide-binding domain"/>
    <property type="match status" value="1"/>
</dbReference>
<evidence type="ECO:0000313" key="2">
    <source>
        <dbReference type="EnsemblPlants" id="Pp3c18_1310V3.1"/>
    </source>
</evidence>
<dbReference type="EnsemblPlants" id="Pp3c18_1310V3.1">
    <property type="protein sequence ID" value="Pp3c18_1310V3.1"/>
    <property type="gene ID" value="Pp3c18_1310"/>
</dbReference>
<dbReference type="GO" id="GO:0008312">
    <property type="term" value="F:7S RNA binding"/>
    <property type="evidence" value="ECO:0007669"/>
    <property type="project" value="InterPro"/>
</dbReference>
<dbReference type="EnsemblPlants" id="Pp3c18_1310V3.2">
    <property type="protein sequence ID" value="Pp3c18_1310V3.2"/>
    <property type="gene ID" value="Pp3c18_1310"/>
</dbReference>
<evidence type="ECO:0000313" key="1">
    <source>
        <dbReference type="EMBL" id="PNR34704.1"/>
    </source>
</evidence>
<accession>A0A2K1IZJ3</accession>
<reference evidence="1 3" key="1">
    <citation type="journal article" date="2008" name="Science">
        <title>The Physcomitrella genome reveals evolutionary insights into the conquest of land by plants.</title>
        <authorList>
            <person name="Rensing S."/>
            <person name="Lang D."/>
            <person name="Zimmer A."/>
            <person name="Terry A."/>
            <person name="Salamov A."/>
            <person name="Shapiro H."/>
            <person name="Nishiyama T."/>
            <person name="Perroud P.-F."/>
            <person name="Lindquist E."/>
            <person name="Kamisugi Y."/>
            <person name="Tanahashi T."/>
            <person name="Sakakibara K."/>
            <person name="Fujita T."/>
            <person name="Oishi K."/>
            <person name="Shin-I T."/>
            <person name="Kuroki Y."/>
            <person name="Toyoda A."/>
            <person name="Suzuki Y."/>
            <person name="Hashimoto A."/>
            <person name="Yamaguchi K."/>
            <person name="Sugano A."/>
            <person name="Kohara Y."/>
            <person name="Fujiyama A."/>
            <person name="Anterola A."/>
            <person name="Aoki S."/>
            <person name="Ashton N."/>
            <person name="Barbazuk W.B."/>
            <person name="Barker E."/>
            <person name="Bennetzen J."/>
            <person name="Bezanilla M."/>
            <person name="Blankenship R."/>
            <person name="Cho S.H."/>
            <person name="Dutcher S."/>
            <person name="Estelle M."/>
            <person name="Fawcett J.A."/>
            <person name="Gundlach H."/>
            <person name="Hanada K."/>
            <person name="Heyl A."/>
            <person name="Hicks K.A."/>
            <person name="Hugh J."/>
            <person name="Lohr M."/>
            <person name="Mayer K."/>
            <person name="Melkozernov A."/>
            <person name="Murata T."/>
            <person name="Nelson D."/>
            <person name="Pils B."/>
            <person name="Prigge M."/>
            <person name="Reiss B."/>
            <person name="Renner T."/>
            <person name="Rombauts S."/>
            <person name="Rushton P."/>
            <person name="Sanderfoot A."/>
            <person name="Schween G."/>
            <person name="Shiu S.-H."/>
            <person name="Stueber K."/>
            <person name="Theodoulou F.L."/>
            <person name="Tu H."/>
            <person name="Van de Peer Y."/>
            <person name="Verrier P.J."/>
            <person name="Waters E."/>
            <person name="Wood A."/>
            <person name="Yang L."/>
            <person name="Cove D."/>
            <person name="Cuming A."/>
            <person name="Hasebe M."/>
            <person name="Lucas S."/>
            <person name="Mishler D.B."/>
            <person name="Reski R."/>
            <person name="Grigoriev I."/>
            <person name="Quatrano R.S."/>
            <person name="Boore J.L."/>
        </authorList>
    </citation>
    <scope>NUCLEOTIDE SEQUENCE [LARGE SCALE GENOMIC DNA]</scope>
    <source>
        <strain evidence="2 3">cv. Gransden 2004</strain>
    </source>
</reference>
<dbReference type="GO" id="GO:0048500">
    <property type="term" value="C:signal recognition particle"/>
    <property type="evidence" value="ECO:0007669"/>
    <property type="project" value="InterPro"/>
</dbReference>
<reference evidence="1 3" key="2">
    <citation type="journal article" date="2018" name="Plant J.">
        <title>The Physcomitrella patens chromosome-scale assembly reveals moss genome structure and evolution.</title>
        <authorList>
            <person name="Lang D."/>
            <person name="Ullrich K.K."/>
            <person name="Murat F."/>
            <person name="Fuchs J."/>
            <person name="Jenkins J."/>
            <person name="Haas F.B."/>
            <person name="Piednoel M."/>
            <person name="Gundlach H."/>
            <person name="Van Bel M."/>
            <person name="Meyberg R."/>
            <person name="Vives C."/>
            <person name="Morata J."/>
            <person name="Symeonidi A."/>
            <person name="Hiss M."/>
            <person name="Muchero W."/>
            <person name="Kamisugi Y."/>
            <person name="Saleh O."/>
            <person name="Blanc G."/>
            <person name="Decker E.L."/>
            <person name="van Gessel N."/>
            <person name="Grimwood J."/>
            <person name="Hayes R.D."/>
            <person name="Graham S.W."/>
            <person name="Gunter L.E."/>
            <person name="McDaniel S.F."/>
            <person name="Hoernstein S.N.W."/>
            <person name="Larsson A."/>
            <person name="Li F.W."/>
            <person name="Perroud P.F."/>
            <person name="Phillips J."/>
            <person name="Ranjan P."/>
            <person name="Rokshar D.S."/>
            <person name="Rothfels C.J."/>
            <person name="Schneider L."/>
            <person name="Shu S."/>
            <person name="Stevenson D.W."/>
            <person name="Thummler F."/>
            <person name="Tillich M."/>
            <person name="Villarreal Aguilar J.C."/>
            <person name="Widiez T."/>
            <person name="Wong G.K."/>
            <person name="Wymore A."/>
            <person name="Zhang Y."/>
            <person name="Zimmer A.D."/>
            <person name="Quatrano R.S."/>
            <person name="Mayer K.F.X."/>
            <person name="Goodstein D."/>
            <person name="Casacuberta J.M."/>
            <person name="Vandepoele K."/>
            <person name="Reski R."/>
            <person name="Cuming A.C."/>
            <person name="Tuskan G.A."/>
            <person name="Maumus F."/>
            <person name="Salse J."/>
            <person name="Schmutz J."/>
            <person name="Rensing S.A."/>
        </authorList>
    </citation>
    <scope>NUCLEOTIDE SEQUENCE [LARGE SCALE GENOMIC DNA]</scope>
    <source>
        <strain evidence="2 3">cv. Gransden 2004</strain>
    </source>
</reference>
<dbReference type="RefSeq" id="XP_024401940.1">
    <property type="nucleotide sequence ID" value="XM_024546172.2"/>
</dbReference>
<dbReference type="AlphaFoldDB" id="A0A2K1IZJ3"/>